<evidence type="ECO:0000313" key="2">
    <source>
        <dbReference type="EMBL" id="KAF7132462.1"/>
    </source>
</evidence>
<feature type="compositionally biased region" description="Basic and acidic residues" evidence="1">
    <location>
        <begin position="48"/>
        <end position="59"/>
    </location>
</feature>
<comment type="caution">
    <text evidence="2">The sequence shown here is derived from an EMBL/GenBank/DDBJ whole genome shotgun (WGS) entry which is preliminary data.</text>
</comment>
<feature type="compositionally biased region" description="Polar residues" evidence="1">
    <location>
        <begin position="36"/>
        <end position="47"/>
    </location>
</feature>
<dbReference type="PANTHER" id="PTHR37263:SF2">
    <property type="entry name" value="EXPRESSED PROTEIN"/>
    <property type="match status" value="1"/>
</dbReference>
<proteinExistence type="predicted"/>
<feature type="region of interest" description="Disordered" evidence="1">
    <location>
        <begin position="30"/>
        <end position="66"/>
    </location>
</feature>
<keyword evidence="3" id="KW-1185">Reference proteome</keyword>
<reference evidence="2" key="1">
    <citation type="submission" date="2019-11" db="EMBL/GenBank/DDBJ databases">
        <authorList>
            <person name="Liu Y."/>
            <person name="Hou J."/>
            <person name="Li T.-Q."/>
            <person name="Guan C.-H."/>
            <person name="Wu X."/>
            <person name="Wu H.-Z."/>
            <person name="Ling F."/>
            <person name="Zhang R."/>
            <person name="Shi X.-G."/>
            <person name="Ren J.-P."/>
            <person name="Chen E.-F."/>
            <person name="Sun J.-M."/>
        </authorList>
    </citation>
    <scope>NUCLEOTIDE SEQUENCE</scope>
    <source>
        <strain evidence="2">Adult_tree_wgs_1</strain>
        <tissue evidence="2">Leaves</tissue>
    </source>
</reference>
<gene>
    <name evidence="2" type="ORF">RHSIM_Rhsim09G0151900</name>
</gene>
<dbReference type="Proteomes" id="UP000626092">
    <property type="component" value="Unassembled WGS sequence"/>
</dbReference>
<protein>
    <submittedName>
        <fullName evidence="2">Uncharacterized protein</fullName>
    </submittedName>
</protein>
<organism evidence="2 3">
    <name type="scientific">Rhododendron simsii</name>
    <name type="common">Sims's rhododendron</name>
    <dbReference type="NCBI Taxonomy" id="118357"/>
    <lineage>
        <taxon>Eukaryota</taxon>
        <taxon>Viridiplantae</taxon>
        <taxon>Streptophyta</taxon>
        <taxon>Embryophyta</taxon>
        <taxon>Tracheophyta</taxon>
        <taxon>Spermatophyta</taxon>
        <taxon>Magnoliopsida</taxon>
        <taxon>eudicotyledons</taxon>
        <taxon>Gunneridae</taxon>
        <taxon>Pentapetalae</taxon>
        <taxon>asterids</taxon>
        <taxon>Ericales</taxon>
        <taxon>Ericaceae</taxon>
        <taxon>Ericoideae</taxon>
        <taxon>Rhodoreae</taxon>
        <taxon>Rhododendron</taxon>
    </lineage>
</organism>
<name>A0A834GHZ0_RHOSS</name>
<dbReference type="AlphaFoldDB" id="A0A834GHZ0"/>
<dbReference type="EMBL" id="WJXA01000009">
    <property type="protein sequence ID" value="KAF7132462.1"/>
    <property type="molecule type" value="Genomic_DNA"/>
</dbReference>
<dbReference type="OrthoDB" id="1927320at2759"/>
<dbReference type="PANTHER" id="PTHR37263">
    <property type="entry name" value="EXPRESSED PROTEIN"/>
    <property type="match status" value="1"/>
</dbReference>
<accession>A0A834GHZ0</accession>
<sequence>MHLWPSMRIRDSFKHAYLEKLEWNIHRMNVKKKQQQNRSQSPTTSQDKLLDDTDNKPQGDDDGVVSDLNNRAGGARALCRELLMILSCCYCCFCCGDVSGSGVGCGVVKEKVEGEGCVMRAKGVEGAWVVCVTFTYNLVKKKTDTGYAFGTTSTPGISLYKEDNRGLSLYSF</sequence>
<evidence type="ECO:0000313" key="3">
    <source>
        <dbReference type="Proteomes" id="UP000626092"/>
    </source>
</evidence>
<evidence type="ECO:0000256" key="1">
    <source>
        <dbReference type="SAM" id="MobiDB-lite"/>
    </source>
</evidence>